<organism evidence="1 2">
    <name type="scientific">Glossina austeni</name>
    <name type="common">Savannah tsetse fly</name>
    <dbReference type="NCBI Taxonomy" id="7395"/>
    <lineage>
        <taxon>Eukaryota</taxon>
        <taxon>Metazoa</taxon>
        <taxon>Ecdysozoa</taxon>
        <taxon>Arthropoda</taxon>
        <taxon>Hexapoda</taxon>
        <taxon>Insecta</taxon>
        <taxon>Pterygota</taxon>
        <taxon>Neoptera</taxon>
        <taxon>Endopterygota</taxon>
        <taxon>Diptera</taxon>
        <taxon>Brachycera</taxon>
        <taxon>Muscomorpha</taxon>
        <taxon>Hippoboscoidea</taxon>
        <taxon>Glossinidae</taxon>
        <taxon>Glossina</taxon>
    </lineage>
</organism>
<evidence type="ECO:0000313" key="1">
    <source>
        <dbReference type="EnsemblMetazoa" id="GAUT052129-PA"/>
    </source>
</evidence>
<dbReference type="AlphaFoldDB" id="A0A1A9VYW3"/>
<accession>A0A1A9VYW3</accession>
<name>A0A1A9VYW3_GLOAU</name>
<proteinExistence type="predicted"/>
<reference evidence="1" key="1">
    <citation type="submission" date="2020-05" db="UniProtKB">
        <authorList>
            <consortium name="EnsemblMetazoa"/>
        </authorList>
    </citation>
    <scope>IDENTIFICATION</scope>
    <source>
        <strain evidence="1">TTRI</strain>
    </source>
</reference>
<sequence length="174" mass="19814">MEREKKKKMKMKMEMKMKKARISFVRLHNAGVCGTSTAFAQWQSSKSSNRLYVAIMATVAAVTKLAPIMSLCSHNQAAVVHSSYPCEQFILFSITASREDFRSRFKLPIKPVANKAKSLRFYEAMVNAIFVKQVFIDLSPPMAWSTLTYSLLSEYYWIFPRSGLVAETKLFACT</sequence>
<keyword evidence="2" id="KW-1185">Reference proteome</keyword>
<dbReference type="EnsemblMetazoa" id="GAUT052129-RA">
    <property type="protein sequence ID" value="GAUT052129-PA"/>
    <property type="gene ID" value="GAUT052129"/>
</dbReference>
<protein>
    <submittedName>
        <fullName evidence="1">Uncharacterized protein</fullName>
    </submittedName>
</protein>
<dbReference type="VEuPathDB" id="VectorBase:GAUT052129"/>
<dbReference type="Proteomes" id="UP000078200">
    <property type="component" value="Unassembled WGS sequence"/>
</dbReference>
<evidence type="ECO:0000313" key="2">
    <source>
        <dbReference type="Proteomes" id="UP000078200"/>
    </source>
</evidence>